<name>A0A2A9HIB4_TEPT2</name>
<organism evidence="2 3">
    <name type="scientific">Tepidiforma thermophila (strain KCTC 52669 / CGMCC 1.13589 / G233)</name>
    <dbReference type="NCBI Taxonomy" id="2761530"/>
    <lineage>
        <taxon>Bacteria</taxon>
        <taxon>Bacillati</taxon>
        <taxon>Chloroflexota</taxon>
        <taxon>Tepidiformia</taxon>
        <taxon>Tepidiformales</taxon>
        <taxon>Tepidiformaceae</taxon>
        <taxon>Tepidiforma</taxon>
    </lineage>
</organism>
<comment type="caution">
    <text evidence="2">The sequence shown here is derived from an EMBL/GenBank/DDBJ whole genome shotgun (WGS) entry which is preliminary data.</text>
</comment>
<dbReference type="PANTHER" id="PTHR42899:SF1">
    <property type="entry name" value="SPERMATOGENESIS-ASSOCIATED PROTEIN 20"/>
    <property type="match status" value="1"/>
</dbReference>
<dbReference type="GO" id="GO:0005975">
    <property type="term" value="P:carbohydrate metabolic process"/>
    <property type="evidence" value="ECO:0007669"/>
    <property type="project" value="InterPro"/>
</dbReference>
<dbReference type="InterPro" id="IPR004879">
    <property type="entry name" value="Ssp411-like_TRX"/>
</dbReference>
<evidence type="ECO:0000313" key="3">
    <source>
        <dbReference type="Proteomes" id="UP000223071"/>
    </source>
</evidence>
<dbReference type="AlphaFoldDB" id="A0A2A9HIB4"/>
<dbReference type="Gene3D" id="3.40.30.10">
    <property type="entry name" value="Glutaredoxin"/>
    <property type="match status" value="1"/>
</dbReference>
<evidence type="ECO:0000259" key="1">
    <source>
        <dbReference type="Pfam" id="PF03190"/>
    </source>
</evidence>
<dbReference type="InterPro" id="IPR024705">
    <property type="entry name" value="Ssp411"/>
</dbReference>
<reference evidence="2 3" key="1">
    <citation type="submission" date="2017-09" db="EMBL/GenBank/DDBJ databases">
        <title>Sequencing the genomes of two abundant thermophiles in Great Basin hot springs: Thermocrinis jamiesonii and novel Chloroflexi Thermoflexus hugenholtzii.</title>
        <authorList>
            <person name="Hedlund B."/>
        </authorList>
    </citation>
    <scope>NUCLEOTIDE SEQUENCE [LARGE SCALE GENOMIC DNA]</scope>
    <source>
        <strain evidence="2 3">G233</strain>
    </source>
</reference>
<protein>
    <recommendedName>
        <fullName evidence="1">Spermatogenesis-associated protein 20-like TRX domain-containing protein</fullName>
    </recommendedName>
</protein>
<dbReference type="Gene3D" id="1.50.10.10">
    <property type="match status" value="2"/>
</dbReference>
<sequence>MPNRLANESSPYLRQHADNPVDWYPWGSEAFERARAEDKPILLSVGYSSCHWCHVMAHESFENPAIAELMNRYFVNIKVDREERPDIDAVYMAAVQAISGQGGWPMTVFLTPDGQPFYAGTYFPPEDAHGRPGFPRVLQFLAEKWQTDRQRILESAAGLTEHLRAAAARRAGPGDGIAPSTTARAVEAFAESFDTTWGGFGSAPKFPSPSNLEFLLAYAVAHPETEQGRAAGAMALHTLRAMATGGMYDQVSGGFARYSVDDRWVVPHFEKMLYDNAQLARVYLHGYQLTGDGGFARVVHETLEFLLHEMQDPEGGFYAALDADSEGIEGKYYLWTVAELEQVLGDDAPLAIAWYGVTPEGNFFDPHHPELTGRNVLTARPDIEDLERRFGLSQDEILDRIETIQERLFYARQERVPPGLDDKVLTNWNGLALAAFAEAARVLGEPAYGIAATRLAEFLHRNAWRDGVLYHTWKAGEARVPGLLEDYVYLGLGLVELFKTTGELRWLDWSRELWEAALARFRDAETGTFFDTASDAEQLIVRQRSFFDAATPSGNGAAALLGLWLGRYFGPAEWERVVEDVAAAVADHLLRAVPGFGTILHAIEFALAPHREVVIVGEPAARTPFEEVVAARYLPFTVIAPTSDALGLPLFEGREPTGQPLAYVCENMACLAPARTPAELEAQLGPAPAFD</sequence>
<keyword evidence="3" id="KW-1185">Reference proteome</keyword>
<dbReference type="Pfam" id="PF03190">
    <property type="entry name" value="Thioredox_DsbH"/>
    <property type="match status" value="1"/>
</dbReference>
<dbReference type="CDD" id="cd02955">
    <property type="entry name" value="SSP411"/>
    <property type="match status" value="1"/>
</dbReference>
<dbReference type="PIRSF" id="PIRSF006402">
    <property type="entry name" value="UCP006402_thioredoxin"/>
    <property type="match status" value="1"/>
</dbReference>
<dbReference type="EMBL" id="PDJQ01000001">
    <property type="protein sequence ID" value="PFG74911.1"/>
    <property type="molecule type" value="Genomic_DNA"/>
</dbReference>
<accession>A0A2A9HIB4</accession>
<dbReference type="InterPro" id="IPR008928">
    <property type="entry name" value="6-hairpin_glycosidase_sf"/>
</dbReference>
<dbReference type="PANTHER" id="PTHR42899">
    <property type="entry name" value="SPERMATOGENESIS-ASSOCIATED PROTEIN 20"/>
    <property type="match status" value="1"/>
</dbReference>
<dbReference type="RefSeq" id="WP_098504262.1">
    <property type="nucleotide sequence ID" value="NZ_PDJQ01000001.1"/>
</dbReference>
<dbReference type="SUPFAM" id="SSF52833">
    <property type="entry name" value="Thioredoxin-like"/>
    <property type="match status" value="1"/>
</dbReference>
<dbReference type="SUPFAM" id="SSF48208">
    <property type="entry name" value="Six-hairpin glycosidases"/>
    <property type="match status" value="1"/>
</dbReference>
<dbReference type="InterPro" id="IPR036249">
    <property type="entry name" value="Thioredoxin-like_sf"/>
</dbReference>
<gene>
    <name evidence="2" type="ORF">A9A59_2160</name>
</gene>
<dbReference type="Proteomes" id="UP000223071">
    <property type="component" value="Unassembled WGS sequence"/>
</dbReference>
<feature type="domain" description="Spermatogenesis-associated protein 20-like TRX" evidence="1">
    <location>
        <begin position="2"/>
        <end position="163"/>
    </location>
</feature>
<proteinExistence type="predicted"/>
<evidence type="ECO:0000313" key="2">
    <source>
        <dbReference type="EMBL" id="PFG74911.1"/>
    </source>
</evidence>
<dbReference type="InterPro" id="IPR012341">
    <property type="entry name" value="6hp_glycosidase-like_sf"/>
</dbReference>